<organism evidence="2 3">
    <name type="scientific">Bianquea renquensis</name>
    <dbReference type="NCBI Taxonomy" id="2763661"/>
    <lineage>
        <taxon>Bacteria</taxon>
        <taxon>Bacillati</taxon>
        <taxon>Bacillota</taxon>
        <taxon>Clostridia</taxon>
        <taxon>Eubacteriales</taxon>
        <taxon>Bianqueaceae</taxon>
        <taxon>Bianquea</taxon>
    </lineage>
</organism>
<feature type="transmembrane region" description="Helical" evidence="1">
    <location>
        <begin position="20"/>
        <end position="39"/>
    </location>
</feature>
<keyword evidence="3" id="KW-1185">Reference proteome</keyword>
<keyword evidence="1" id="KW-0812">Transmembrane</keyword>
<keyword evidence="1" id="KW-1133">Transmembrane helix</keyword>
<gene>
    <name evidence="2" type="ORF">H8730_08970</name>
</gene>
<evidence type="ECO:0000313" key="2">
    <source>
        <dbReference type="EMBL" id="MBC8543675.1"/>
    </source>
</evidence>
<comment type="caution">
    <text evidence="2">The sequence shown here is derived from an EMBL/GenBank/DDBJ whole genome shotgun (WGS) entry which is preliminary data.</text>
</comment>
<feature type="transmembrane region" description="Helical" evidence="1">
    <location>
        <begin position="110"/>
        <end position="130"/>
    </location>
</feature>
<dbReference type="AlphaFoldDB" id="A0A926DUV7"/>
<feature type="transmembrane region" description="Helical" evidence="1">
    <location>
        <begin position="80"/>
        <end position="101"/>
    </location>
</feature>
<feature type="transmembrane region" description="Helical" evidence="1">
    <location>
        <begin position="142"/>
        <end position="163"/>
    </location>
</feature>
<sequence length="240" mass="26967">MTESRRSFMGEIIAARSMNTLYIIVDVVILTLLAILLLIKKRRLTFLFGVAGGLLYFAVDYGIFYLALGTRQVVGANPAVFLFWLSMSFGFTNFVWIWVWLNRDLYFKEFTLLIVAGWMCSGLLSQNFGGSFQAIEISRGTASYHGVMAAILFVGYAIVCVYNMAVRDQGKRINVLWLLATGIGVQFGWEAALLLCGIRPAGIGPLIVNSLIETNLGVPYIYFIQNEIYKRRREDLSPVQ</sequence>
<feature type="transmembrane region" description="Helical" evidence="1">
    <location>
        <begin position="175"/>
        <end position="195"/>
    </location>
</feature>
<feature type="transmembrane region" description="Helical" evidence="1">
    <location>
        <begin position="201"/>
        <end position="223"/>
    </location>
</feature>
<keyword evidence="1" id="KW-0472">Membrane</keyword>
<accession>A0A926DUV7</accession>
<evidence type="ECO:0000313" key="3">
    <source>
        <dbReference type="Proteomes" id="UP000657006"/>
    </source>
</evidence>
<name>A0A926DUV7_9FIRM</name>
<evidence type="ECO:0000256" key="1">
    <source>
        <dbReference type="SAM" id="Phobius"/>
    </source>
</evidence>
<dbReference type="EMBL" id="JACRSQ010000011">
    <property type="protein sequence ID" value="MBC8543675.1"/>
    <property type="molecule type" value="Genomic_DNA"/>
</dbReference>
<reference evidence="2" key="1">
    <citation type="submission" date="2020-08" db="EMBL/GenBank/DDBJ databases">
        <title>Genome public.</title>
        <authorList>
            <person name="Liu C."/>
            <person name="Sun Q."/>
        </authorList>
    </citation>
    <scope>NUCLEOTIDE SEQUENCE</scope>
    <source>
        <strain evidence="2">NSJ-32</strain>
    </source>
</reference>
<feature type="transmembrane region" description="Helical" evidence="1">
    <location>
        <begin position="46"/>
        <end position="68"/>
    </location>
</feature>
<proteinExistence type="predicted"/>
<dbReference type="Proteomes" id="UP000657006">
    <property type="component" value="Unassembled WGS sequence"/>
</dbReference>
<protein>
    <submittedName>
        <fullName evidence="2">Uncharacterized protein</fullName>
    </submittedName>
</protein>